<reference evidence="1 2" key="1">
    <citation type="submission" date="2013-09" db="EMBL/GenBank/DDBJ databases">
        <title>Corchorus capsularis genome sequencing.</title>
        <authorList>
            <person name="Alam M."/>
            <person name="Haque M.S."/>
            <person name="Islam M.S."/>
            <person name="Emdad E.M."/>
            <person name="Islam M.M."/>
            <person name="Ahmed B."/>
            <person name="Halim A."/>
            <person name="Hossen Q.M.M."/>
            <person name="Hossain M.Z."/>
            <person name="Ahmed R."/>
            <person name="Khan M.M."/>
            <person name="Islam R."/>
            <person name="Rashid M.M."/>
            <person name="Khan S.A."/>
            <person name="Rahman M.S."/>
            <person name="Alam M."/>
        </authorList>
    </citation>
    <scope>NUCLEOTIDE SEQUENCE [LARGE SCALE GENOMIC DNA]</scope>
    <source>
        <strain evidence="2">cv. CVL-1</strain>
        <tissue evidence="1">Whole seedling</tissue>
    </source>
</reference>
<proteinExistence type="predicted"/>
<dbReference type="Gramene" id="OMO77307">
    <property type="protein sequence ID" value="OMO77307"/>
    <property type="gene ID" value="CCACVL1_15105"/>
</dbReference>
<evidence type="ECO:0000313" key="2">
    <source>
        <dbReference type="Proteomes" id="UP000188268"/>
    </source>
</evidence>
<accession>A0A1R3I411</accession>
<gene>
    <name evidence="1" type="ORF">CCACVL1_15105</name>
</gene>
<dbReference type="Proteomes" id="UP000188268">
    <property type="component" value="Unassembled WGS sequence"/>
</dbReference>
<name>A0A1R3I411_COCAP</name>
<keyword evidence="2" id="KW-1185">Reference proteome</keyword>
<protein>
    <submittedName>
        <fullName evidence="1">Uncharacterized protein</fullName>
    </submittedName>
</protein>
<comment type="caution">
    <text evidence="1">The sequence shown here is derived from an EMBL/GenBank/DDBJ whole genome shotgun (WGS) entry which is preliminary data.</text>
</comment>
<organism evidence="1 2">
    <name type="scientific">Corchorus capsularis</name>
    <name type="common">Jute</name>
    <dbReference type="NCBI Taxonomy" id="210143"/>
    <lineage>
        <taxon>Eukaryota</taxon>
        <taxon>Viridiplantae</taxon>
        <taxon>Streptophyta</taxon>
        <taxon>Embryophyta</taxon>
        <taxon>Tracheophyta</taxon>
        <taxon>Spermatophyta</taxon>
        <taxon>Magnoliopsida</taxon>
        <taxon>eudicotyledons</taxon>
        <taxon>Gunneridae</taxon>
        <taxon>Pentapetalae</taxon>
        <taxon>rosids</taxon>
        <taxon>malvids</taxon>
        <taxon>Malvales</taxon>
        <taxon>Malvaceae</taxon>
        <taxon>Grewioideae</taxon>
        <taxon>Apeibeae</taxon>
        <taxon>Corchorus</taxon>
    </lineage>
</organism>
<dbReference type="EMBL" id="AWWV01010763">
    <property type="protein sequence ID" value="OMO77307.1"/>
    <property type="molecule type" value="Genomic_DNA"/>
</dbReference>
<dbReference type="AlphaFoldDB" id="A0A1R3I411"/>
<evidence type="ECO:0000313" key="1">
    <source>
        <dbReference type="EMBL" id="OMO77307.1"/>
    </source>
</evidence>
<sequence>MQLTVCNNRHHLGVQHNTRTNLYGGRKLKPLSPSRHATPPFKGIYVIA</sequence>